<dbReference type="Proteomes" id="UP000636800">
    <property type="component" value="Unassembled WGS sequence"/>
</dbReference>
<feature type="region of interest" description="Disordered" evidence="1">
    <location>
        <begin position="1"/>
        <end position="28"/>
    </location>
</feature>
<reference evidence="2 3" key="1">
    <citation type="journal article" date="2020" name="Nat. Food">
        <title>A phased Vanilla planifolia genome enables genetic improvement of flavour and production.</title>
        <authorList>
            <person name="Hasing T."/>
            <person name="Tang H."/>
            <person name="Brym M."/>
            <person name="Khazi F."/>
            <person name="Huang T."/>
            <person name="Chambers A.H."/>
        </authorList>
    </citation>
    <scope>NUCLEOTIDE SEQUENCE [LARGE SCALE GENOMIC DNA]</scope>
    <source>
        <tissue evidence="2">Leaf</tissue>
    </source>
</reference>
<gene>
    <name evidence="2" type="ORF">HPP92_018580</name>
</gene>
<evidence type="ECO:0000256" key="1">
    <source>
        <dbReference type="SAM" id="MobiDB-lite"/>
    </source>
</evidence>
<evidence type="ECO:0000313" key="2">
    <source>
        <dbReference type="EMBL" id="KAG0467000.1"/>
    </source>
</evidence>
<dbReference type="EMBL" id="JADCNL010000009">
    <property type="protein sequence ID" value="KAG0467000.1"/>
    <property type="molecule type" value="Genomic_DNA"/>
</dbReference>
<dbReference type="OrthoDB" id="6275295at2759"/>
<evidence type="ECO:0000313" key="3">
    <source>
        <dbReference type="Proteomes" id="UP000636800"/>
    </source>
</evidence>
<name>A0A835Q5Z7_VANPL</name>
<accession>A0A835Q5Z7</accession>
<comment type="caution">
    <text evidence="2">The sequence shown here is derived from an EMBL/GenBank/DDBJ whole genome shotgun (WGS) entry which is preliminary data.</text>
</comment>
<organism evidence="2 3">
    <name type="scientific">Vanilla planifolia</name>
    <name type="common">Vanilla</name>
    <dbReference type="NCBI Taxonomy" id="51239"/>
    <lineage>
        <taxon>Eukaryota</taxon>
        <taxon>Viridiplantae</taxon>
        <taxon>Streptophyta</taxon>
        <taxon>Embryophyta</taxon>
        <taxon>Tracheophyta</taxon>
        <taxon>Spermatophyta</taxon>
        <taxon>Magnoliopsida</taxon>
        <taxon>Liliopsida</taxon>
        <taxon>Asparagales</taxon>
        <taxon>Orchidaceae</taxon>
        <taxon>Vanilloideae</taxon>
        <taxon>Vanilleae</taxon>
        <taxon>Vanilla</taxon>
    </lineage>
</organism>
<dbReference type="AlphaFoldDB" id="A0A835Q5Z7"/>
<sequence>MEGIESKSSKGQSSGLTGYDPSGTLPGRMNMEISERSFVMWLVFSMGGVKVVKPRVGHRTGLQFRLPSVVVIVKQVLILMVTQPKKNCQCTQLKGVDPSGVSKAL</sequence>
<keyword evidence="3" id="KW-1185">Reference proteome</keyword>
<protein>
    <submittedName>
        <fullName evidence="2">Uncharacterized protein</fullName>
    </submittedName>
</protein>
<proteinExistence type="predicted"/>